<dbReference type="GO" id="GO:0005839">
    <property type="term" value="C:proteasome core complex"/>
    <property type="evidence" value="ECO:0007669"/>
    <property type="project" value="InterPro"/>
</dbReference>
<name>A0A6J4HII1_9BACT</name>
<dbReference type="PANTHER" id="PTHR32194:SF0">
    <property type="entry name" value="ATP-DEPENDENT PROTEASE SUBUNIT HSLV"/>
    <property type="match status" value="1"/>
</dbReference>
<dbReference type="Gene3D" id="3.60.20.10">
    <property type="entry name" value="Glutamine Phosphoribosylpyrophosphate, subunit 1, domain 1"/>
    <property type="match status" value="1"/>
</dbReference>
<gene>
    <name evidence="4" type="ORF">AVDCRST_MAG63-737</name>
</gene>
<dbReference type="EC" id="3.4.25.1" evidence="4"/>
<evidence type="ECO:0000256" key="3">
    <source>
        <dbReference type="ARBA" id="ARBA00022801"/>
    </source>
</evidence>
<sequence length="273" mass="29003">MLDIDGKRGDFAALVNKHLPPAPGQAARGVVSAGDGLAGGGEIHGTTVIAVKYRDGVINIGDRRATGGFAIMYDQAEKVLPLDDHTLIAISGSFSKAMEVVRYLRHAFRYYERSQLQPMSLDGKLSELGRVIAGNMMAAMNGIGAFIPVLSTFDLDSDQGRIYFYDAGGARFETADFGAAGSGSTQIRGAFEYIAKTKGPFREMDRDTALRESLTLLEIAADLDAATGGAGKVLPLARTITREGIQDVEVDTLRAMIREISGSEPLAVGAGRS</sequence>
<keyword evidence="2" id="KW-0645">Protease</keyword>
<keyword evidence="1" id="KW-0963">Cytoplasm</keyword>
<organism evidence="4">
    <name type="scientific">uncultured Armatimonadetes bacterium</name>
    <dbReference type="NCBI Taxonomy" id="157466"/>
    <lineage>
        <taxon>Bacteria</taxon>
        <taxon>Bacillati</taxon>
        <taxon>Armatimonadota</taxon>
        <taxon>environmental samples</taxon>
    </lineage>
</organism>
<dbReference type="InterPro" id="IPR001353">
    <property type="entry name" value="Proteasome_sua/b"/>
</dbReference>
<dbReference type="InterPro" id="IPR023333">
    <property type="entry name" value="Proteasome_suB-type"/>
</dbReference>
<protein>
    <submittedName>
        <fullName evidence="4">Proteasome subunit beta, bacterial</fullName>
        <ecNumber evidence="4">3.4.25.1</ecNumber>
    </submittedName>
</protein>
<dbReference type="GO" id="GO:0008233">
    <property type="term" value="F:peptidase activity"/>
    <property type="evidence" value="ECO:0007669"/>
    <property type="project" value="UniProtKB-KW"/>
</dbReference>
<evidence type="ECO:0000256" key="2">
    <source>
        <dbReference type="ARBA" id="ARBA00022670"/>
    </source>
</evidence>
<dbReference type="GO" id="GO:0051603">
    <property type="term" value="P:proteolysis involved in protein catabolic process"/>
    <property type="evidence" value="ECO:0007669"/>
    <property type="project" value="InterPro"/>
</dbReference>
<proteinExistence type="predicted"/>
<dbReference type="PANTHER" id="PTHR32194">
    <property type="entry name" value="METALLOPROTEASE TLDD"/>
    <property type="match status" value="1"/>
</dbReference>
<keyword evidence="3 4" id="KW-0378">Hydrolase</keyword>
<accession>A0A6J4HII1</accession>
<dbReference type="GO" id="GO:0005737">
    <property type="term" value="C:cytoplasm"/>
    <property type="evidence" value="ECO:0007669"/>
    <property type="project" value="TreeGrafter"/>
</dbReference>
<keyword evidence="4" id="KW-0647">Proteasome</keyword>
<dbReference type="Pfam" id="PF00227">
    <property type="entry name" value="Proteasome"/>
    <property type="match status" value="1"/>
</dbReference>
<evidence type="ECO:0000256" key="1">
    <source>
        <dbReference type="ARBA" id="ARBA00022490"/>
    </source>
</evidence>
<dbReference type="SUPFAM" id="SSF56235">
    <property type="entry name" value="N-terminal nucleophile aminohydrolases (Ntn hydrolases)"/>
    <property type="match status" value="1"/>
</dbReference>
<dbReference type="EMBL" id="CADCTO010000095">
    <property type="protein sequence ID" value="CAA9225755.1"/>
    <property type="molecule type" value="Genomic_DNA"/>
</dbReference>
<dbReference type="InterPro" id="IPR029055">
    <property type="entry name" value="Ntn_hydrolases_N"/>
</dbReference>
<dbReference type="AlphaFoldDB" id="A0A6J4HII1"/>
<reference evidence="4" key="1">
    <citation type="submission" date="2020-02" db="EMBL/GenBank/DDBJ databases">
        <authorList>
            <person name="Meier V. D."/>
        </authorList>
    </citation>
    <scope>NUCLEOTIDE SEQUENCE</scope>
    <source>
        <strain evidence="4">AVDCRST_MAG63</strain>
    </source>
</reference>
<evidence type="ECO:0000313" key="4">
    <source>
        <dbReference type="EMBL" id="CAA9225755.1"/>
    </source>
</evidence>